<dbReference type="Proteomes" id="UP000701801">
    <property type="component" value="Unassembled WGS sequence"/>
</dbReference>
<dbReference type="AlphaFoldDB" id="A0A9N9PX14"/>
<sequence length="94" mass="10265">MLLGEARRTLEAAANTLAKRQQANLPEIPTMPCHGLWEIRFRISSILHVGQTRRASTSNSTCFSTTSASPAASFEKTADNITGTRDSYNLPMVP</sequence>
<gene>
    <name evidence="2" type="ORF">HYALB_00001399</name>
</gene>
<comment type="caution">
    <text evidence="2">The sequence shown here is derived from an EMBL/GenBank/DDBJ whole genome shotgun (WGS) entry which is preliminary data.</text>
</comment>
<proteinExistence type="predicted"/>
<organism evidence="2 3">
    <name type="scientific">Hymenoscyphus albidus</name>
    <dbReference type="NCBI Taxonomy" id="595503"/>
    <lineage>
        <taxon>Eukaryota</taxon>
        <taxon>Fungi</taxon>
        <taxon>Dikarya</taxon>
        <taxon>Ascomycota</taxon>
        <taxon>Pezizomycotina</taxon>
        <taxon>Leotiomycetes</taxon>
        <taxon>Helotiales</taxon>
        <taxon>Helotiaceae</taxon>
        <taxon>Hymenoscyphus</taxon>
    </lineage>
</organism>
<dbReference type="EMBL" id="CAJVRM010000015">
    <property type="protein sequence ID" value="CAG8971235.1"/>
    <property type="molecule type" value="Genomic_DNA"/>
</dbReference>
<reference evidence="2" key="1">
    <citation type="submission" date="2021-07" db="EMBL/GenBank/DDBJ databases">
        <authorList>
            <person name="Durling M."/>
        </authorList>
    </citation>
    <scope>NUCLEOTIDE SEQUENCE</scope>
</reference>
<evidence type="ECO:0000313" key="3">
    <source>
        <dbReference type="Proteomes" id="UP000701801"/>
    </source>
</evidence>
<evidence type="ECO:0000313" key="2">
    <source>
        <dbReference type="EMBL" id="CAG8971235.1"/>
    </source>
</evidence>
<name>A0A9N9PX14_9HELO</name>
<evidence type="ECO:0000256" key="1">
    <source>
        <dbReference type="SAM" id="MobiDB-lite"/>
    </source>
</evidence>
<feature type="region of interest" description="Disordered" evidence="1">
    <location>
        <begin position="74"/>
        <end position="94"/>
    </location>
</feature>
<protein>
    <submittedName>
        <fullName evidence="2">Uncharacterized protein</fullName>
    </submittedName>
</protein>
<accession>A0A9N9PX14</accession>
<keyword evidence="3" id="KW-1185">Reference proteome</keyword>